<feature type="binding site" evidence="7">
    <location>
        <begin position="122"/>
        <end position="129"/>
    </location>
    <ligand>
        <name>ATP</name>
        <dbReference type="ChEBI" id="CHEBI:30616"/>
    </ligand>
</feature>
<keyword evidence="5 7" id="KW-0411">Iron-sulfur</keyword>
<evidence type="ECO:0000256" key="6">
    <source>
        <dbReference type="ARBA" id="ARBA00024036"/>
    </source>
</evidence>
<dbReference type="Pfam" id="PF10609">
    <property type="entry name" value="ParA"/>
    <property type="match status" value="1"/>
</dbReference>
<name>F5Z412_ALTNA</name>
<dbReference type="InterPro" id="IPR033756">
    <property type="entry name" value="YlxH/NBP35"/>
</dbReference>
<dbReference type="Proteomes" id="UP000000683">
    <property type="component" value="Chromosome"/>
</dbReference>
<keyword evidence="3 7" id="KW-0067">ATP-binding</keyword>
<comment type="subunit">
    <text evidence="7">Homodimer.</text>
</comment>
<dbReference type="FunFam" id="3.40.50.300:FF:000418">
    <property type="entry name" value="Iron-sulfur cluster carrier protein"/>
    <property type="match status" value="1"/>
</dbReference>
<dbReference type="InterPro" id="IPR027417">
    <property type="entry name" value="P-loop_NTPase"/>
</dbReference>
<proteinExistence type="inferred from homology"/>
<dbReference type="Gene3D" id="3.40.50.300">
    <property type="entry name" value="P-loop containing nucleotide triphosphate hydrolases"/>
    <property type="match status" value="1"/>
</dbReference>
<dbReference type="HAMAP" id="MF_02040">
    <property type="entry name" value="Mrp_NBP35"/>
    <property type="match status" value="1"/>
</dbReference>
<dbReference type="GO" id="GO:0005829">
    <property type="term" value="C:cytosol"/>
    <property type="evidence" value="ECO:0007669"/>
    <property type="project" value="TreeGrafter"/>
</dbReference>
<evidence type="ECO:0000256" key="3">
    <source>
        <dbReference type="ARBA" id="ARBA00022840"/>
    </source>
</evidence>
<keyword evidence="1 7" id="KW-0479">Metal-binding</keyword>
<dbReference type="KEGG" id="alt:ambt_05230"/>
<evidence type="ECO:0000313" key="9">
    <source>
        <dbReference type="Proteomes" id="UP000000683"/>
    </source>
</evidence>
<keyword evidence="9" id="KW-1185">Reference proteome</keyword>
<reference evidence="8 9" key="1">
    <citation type="journal article" date="2011" name="J. Bacteriol.">
        <title>Complete genome sequence of the polycyclic aromatic hydrocarbon-degrading bacterium Alteromonas sp. strain SN2.</title>
        <authorList>
            <person name="Jin H.M."/>
            <person name="Jeong H."/>
            <person name="Moon E.J."/>
            <person name="Math R.K."/>
            <person name="Lee K."/>
            <person name="Kim H.J."/>
            <person name="Jeon C.O."/>
            <person name="Oh T.K."/>
            <person name="Kim J.F."/>
        </authorList>
    </citation>
    <scope>NUCLEOTIDE SEQUENCE [LARGE SCALE GENOMIC DNA]</scope>
    <source>
        <strain evidence="9">JCM 17741 / KACC 18427 / KCTC 11700BP / SN2</strain>
    </source>
</reference>
<evidence type="ECO:0000313" key="8">
    <source>
        <dbReference type="EMBL" id="AEF02594.1"/>
    </source>
</evidence>
<evidence type="ECO:0000256" key="2">
    <source>
        <dbReference type="ARBA" id="ARBA00022741"/>
    </source>
</evidence>
<dbReference type="GO" id="GO:0051539">
    <property type="term" value="F:4 iron, 4 sulfur cluster binding"/>
    <property type="evidence" value="ECO:0007669"/>
    <property type="project" value="TreeGrafter"/>
</dbReference>
<protein>
    <recommendedName>
        <fullName evidence="7">Iron-sulfur cluster carrier protein</fullName>
    </recommendedName>
</protein>
<organism evidence="8 9">
    <name type="scientific">Alteromonas naphthalenivorans</name>
    <dbReference type="NCBI Taxonomy" id="715451"/>
    <lineage>
        <taxon>Bacteria</taxon>
        <taxon>Pseudomonadati</taxon>
        <taxon>Pseudomonadota</taxon>
        <taxon>Gammaproteobacteria</taxon>
        <taxon>Alteromonadales</taxon>
        <taxon>Alteromonadaceae</taxon>
        <taxon>Alteromonas/Salinimonas group</taxon>
        <taxon>Alteromonas</taxon>
    </lineage>
</organism>
<comment type="similarity">
    <text evidence="6 7">Belongs to the Mrp/NBP35 ATP-binding proteins family.</text>
</comment>
<dbReference type="GO" id="GO:0005524">
    <property type="term" value="F:ATP binding"/>
    <property type="evidence" value="ECO:0007669"/>
    <property type="project" value="UniProtKB-UniRule"/>
</dbReference>
<dbReference type="PANTHER" id="PTHR42961">
    <property type="entry name" value="IRON-SULFUR PROTEIN NUBPL"/>
    <property type="match status" value="1"/>
</dbReference>
<dbReference type="HOGENOM" id="CLU_024839_0_0_6"/>
<evidence type="ECO:0000256" key="1">
    <source>
        <dbReference type="ARBA" id="ARBA00022723"/>
    </source>
</evidence>
<dbReference type="PROSITE" id="PS01215">
    <property type="entry name" value="MRP"/>
    <property type="match status" value="1"/>
</dbReference>
<keyword evidence="4 7" id="KW-0408">Iron</keyword>
<gene>
    <name evidence="8" type="ordered locus">ambt_05230</name>
</gene>
<dbReference type="SUPFAM" id="SSF52540">
    <property type="entry name" value="P-loop containing nucleoside triphosphate hydrolases"/>
    <property type="match status" value="1"/>
</dbReference>
<keyword evidence="7" id="KW-0378">Hydrolase</keyword>
<dbReference type="GO" id="GO:0016887">
    <property type="term" value="F:ATP hydrolysis activity"/>
    <property type="evidence" value="ECO:0007669"/>
    <property type="project" value="UniProtKB-UniRule"/>
</dbReference>
<dbReference type="RefSeq" id="WP_013783535.1">
    <property type="nucleotide sequence ID" value="NC_015554.1"/>
</dbReference>
<dbReference type="CDD" id="cd02037">
    <property type="entry name" value="Mrp_NBP35"/>
    <property type="match status" value="1"/>
</dbReference>
<dbReference type="InterPro" id="IPR019591">
    <property type="entry name" value="Mrp/NBP35_ATP-bd"/>
</dbReference>
<sequence>MFFSRKAKPLIDRVAAILASYFSIEADITAQWCADKLDADQAIGDKKADNTKADHETPSNTFTINLPFCYKTQQATIKAYVLEALKGELTEQQLIVSQHIASGETKNTAVNNIKNIIAVASGKGGVGKSTTSINLAFALMQEGASVGILDADIYGPSVPIMLGNTDAHPHSTDNKHMQPLSAHGLVANSIGYLVPQEDAAVWRGPMASRALKQLIDETLWPVLDYLIVDMPPGTGDIQLTMAQQVPLTAAVVVTTPQDLALADAQKGISMFEKVGVPVLGLVENMSYYQCRACGTKDYVFSKDGGEILAERHGLPLLGQLPLDITVREHADAGTPLLVSAPESPLSESYREAARALSMQLALTVAPRTQQSKHIKGDPIGVNSKL</sequence>
<dbReference type="eggNOG" id="COG0489">
    <property type="taxonomic scope" value="Bacteria"/>
</dbReference>
<dbReference type="GO" id="GO:0016226">
    <property type="term" value="P:iron-sulfur cluster assembly"/>
    <property type="evidence" value="ECO:0007669"/>
    <property type="project" value="InterPro"/>
</dbReference>
<dbReference type="PANTHER" id="PTHR42961:SF2">
    <property type="entry name" value="IRON-SULFUR PROTEIN NUBPL"/>
    <property type="match status" value="1"/>
</dbReference>
<dbReference type="EMBL" id="CP002339">
    <property type="protein sequence ID" value="AEF02594.1"/>
    <property type="molecule type" value="Genomic_DNA"/>
</dbReference>
<comment type="function">
    <text evidence="7">Binds and transfers iron-sulfur (Fe-S) clusters to target apoproteins. Can hydrolyze ATP.</text>
</comment>
<evidence type="ECO:0000256" key="5">
    <source>
        <dbReference type="ARBA" id="ARBA00023014"/>
    </source>
</evidence>
<dbReference type="GO" id="GO:0140663">
    <property type="term" value="F:ATP-dependent FeS chaperone activity"/>
    <property type="evidence" value="ECO:0007669"/>
    <property type="project" value="InterPro"/>
</dbReference>
<dbReference type="AlphaFoldDB" id="F5Z412"/>
<dbReference type="NCBIfam" id="NF008669">
    <property type="entry name" value="PRK11670.1"/>
    <property type="match status" value="1"/>
</dbReference>
<keyword evidence="2 7" id="KW-0547">Nucleotide-binding</keyword>
<dbReference type="InterPro" id="IPR044304">
    <property type="entry name" value="NUBPL-like"/>
</dbReference>
<dbReference type="GO" id="GO:0046872">
    <property type="term" value="F:metal ion binding"/>
    <property type="evidence" value="ECO:0007669"/>
    <property type="project" value="UniProtKB-KW"/>
</dbReference>
<accession>F5Z412</accession>
<evidence type="ECO:0000256" key="4">
    <source>
        <dbReference type="ARBA" id="ARBA00023004"/>
    </source>
</evidence>
<evidence type="ECO:0000256" key="7">
    <source>
        <dbReference type="HAMAP-Rule" id="MF_02040"/>
    </source>
</evidence>
<dbReference type="OrthoDB" id="9809679at2"/>
<dbReference type="InterPro" id="IPR000808">
    <property type="entry name" value="Mrp-like_CS"/>
</dbReference>